<evidence type="ECO:0000313" key="2">
    <source>
        <dbReference type="EMBL" id="CAD8045431.1"/>
    </source>
</evidence>
<evidence type="ECO:0000313" key="3">
    <source>
        <dbReference type="EMBL" id="CAD8045433.1"/>
    </source>
</evidence>
<dbReference type="EMBL" id="CAJJDN010000001">
    <property type="protein sequence ID" value="CAD8045433.1"/>
    <property type="molecule type" value="Genomic_DNA"/>
</dbReference>
<reference evidence="3" key="1">
    <citation type="submission" date="2021-01" db="EMBL/GenBank/DDBJ databases">
        <authorList>
            <consortium name="Genoscope - CEA"/>
            <person name="William W."/>
        </authorList>
    </citation>
    <scope>NUCLEOTIDE SEQUENCE</scope>
</reference>
<accession>A0A8S1JS45</accession>
<dbReference type="AlphaFoldDB" id="A0A8S1JS45"/>
<name>A0A8S1JS45_9CILI</name>
<gene>
    <name evidence="2" type="ORF">PSON_ATCC_30995.1.T0010043</name>
    <name evidence="3" type="ORF">PSON_ATCC_30995.1.T0010044</name>
</gene>
<organism evidence="3 4">
    <name type="scientific">Paramecium sonneborni</name>
    <dbReference type="NCBI Taxonomy" id="65129"/>
    <lineage>
        <taxon>Eukaryota</taxon>
        <taxon>Sar</taxon>
        <taxon>Alveolata</taxon>
        <taxon>Ciliophora</taxon>
        <taxon>Intramacronucleata</taxon>
        <taxon>Oligohymenophorea</taxon>
        <taxon>Peniculida</taxon>
        <taxon>Parameciidae</taxon>
        <taxon>Paramecium</taxon>
    </lineage>
</organism>
<protein>
    <submittedName>
        <fullName evidence="3">Uncharacterized protein</fullName>
    </submittedName>
</protein>
<comment type="caution">
    <text evidence="3">The sequence shown here is derived from an EMBL/GenBank/DDBJ whole genome shotgun (WGS) entry which is preliminary data.</text>
</comment>
<feature type="region of interest" description="Disordered" evidence="1">
    <location>
        <begin position="59"/>
        <end position="83"/>
    </location>
</feature>
<evidence type="ECO:0000256" key="1">
    <source>
        <dbReference type="SAM" id="MobiDB-lite"/>
    </source>
</evidence>
<keyword evidence="4" id="KW-1185">Reference proteome</keyword>
<dbReference type="EMBL" id="CAJJDN010000001">
    <property type="protein sequence ID" value="CAD8045431.1"/>
    <property type="molecule type" value="Genomic_DNA"/>
</dbReference>
<evidence type="ECO:0000313" key="4">
    <source>
        <dbReference type="Proteomes" id="UP000692954"/>
    </source>
</evidence>
<proteinExistence type="predicted"/>
<dbReference type="Proteomes" id="UP000692954">
    <property type="component" value="Unassembled WGS sequence"/>
</dbReference>
<feature type="compositionally biased region" description="Polar residues" evidence="1">
    <location>
        <begin position="74"/>
        <end position="83"/>
    </location>
</feature>
<sequence>MSICSQEERQCMDEIWEILYQQDLEQQRIFLYGYILEQPCMQVLDGDIGLEYQNDEQEQYQCDGQELSDPIEGDQSSLVSLEQ</sequence>